<dbReference type="InterPro" id="IPR039294">
    <property type="entry name" value="EIF1AD"/>
</dbReference>
<dbReference type="PANTHER" id="PTHR21641">
    <property type="entry name" value="TRANSLATION INITIATION FACTOR-RELATED"/>
    <property type="match status" value="1"/>
</dbReference>
<feature type="region of interest" description="Disordered" evidence="6">
    <location>
        <begin position="151"/>
        <end position="195"/>
    </location>
</feature>
<dbReference type="PROSITE" id="PS50832">
    <property type="entry name" value="S1_IF1_TYPE"/>
    <property type="match status" value="1"/>
</dbReference>
<evidence type="ECO:0000259" key="7">
    <source>
        <dbReference type="PROSITE" id="PS50832"/>
    </source>
</evidence>
<dbReference type="EMBL" id="BMAT01014147">
    <property type="protein sequence ID" value="GFS26783.1"/>
    <property type="molecule type" value="Genomic_DNA"/>
</dbReference>
<comment type="similarity">
    <text evidence="1">Belongs to the EIF1AD family.</text>
</comment>
<evidence type="ECO:0000256" key="2">
    <source>
        <dbReference type="ARBA" id="ARBA00020989"/>
    </source>
</evidence>
<evidence type="ECO:0000256" key="3">
    <source>
        <dbReference type="ARBA" id="ARBA00022884"/>
    </source>
</evidence>
<evidence type="ECO:0000313" key="8">
    <source>
        <dbReference type="EMBL" id="GFS26783.1"/>
    </source>
</evidence>
<dbReference type="InterPro" id="IPR006196">
    <property type="entry name" value="RNA-binding_domain_S1_IF1"/>
</dbReference>
<reference evidence="8 9" key="1">
    <citation type="journal article" date="2021" name="Elife">
        <title>Chloroplast acquisition without the gene transfer in kleptoplastic sea slugs, Plakobranchus ocellatus.</title>
        <authorList>
            <person name="Maeda T."/>
            <person name="Takahashi S."/>
            <person name="Yoshida T."/>
            <person name="Shimamura S."/>
            <person name="Takaki Y."/>
            <person name="Nagai Y."/>
            <person name="Toyoda A."/>
            <person name="Suzuki Y."/>
            <person name="Arimoto A."/>
            <person name="Ishii H."/>
            <person name="Satoh N."/>
            <person name="Nishiyama T."/>
            <person name="Hasebe M."/>
            <person name="Maruyama T."/>
            <person name="Minagawa J."/>
            <person name="Obokata J."/>
            <person name="Shigenobu S."/>
        </authorList>
    </citation>
    <scope>NUCLEOTIDE SEQUENCE [LARGE SCALE GENOMIC DNA]</scope>
</reference>
<evidence type="ECO:0000313" key="9">
    <source>
        <dbReference type="Proteomes" id="UP000762676"/>
    </source>
</evidence>
<dbReference type="InterPro" id="IPR012340">
    <property type="entry name" value="NA-bd_OB-fold"/>
</dbReference>
<keyword evidence="5" id="KW-0648">Protein biosynthesis</keyword>
<dbReference type="GO" id="GO:0003723">
    <property type="term" value="F:RNA binding"/>
    <property type="evidence" value="ECO:0007669"/>
    <property type="project" value="UniProtKB-KW"/>
</dbReference>
<feature type="compositionally biased region" description="Acidic residues" evidence="6">
    <location>
        <begin position="155"/>
        <end position="170"/>
    </location>
</feature>
<sequence length="328" mass="36602">MSATTKKKHVTKEVLEEYPLPDGNKEVVKVTAARGNNLHEVISSSGETFLVSMPSKFRKHVWIKRGDFIMVEPIEEGDKVRGEITHILFKDQIKHIQENDLWPAAFADKTEVSSGNSMIPEDMLPPSDDDDSDTEDLADLVVNMNRVQVSRLESDSEDSCSEEEEEEETDRVETAVRFDDNSTTHEENRKSLRNDDKMNLGYNEIVRPGIISSLNPSFPQARASPSLPFPSPVFRRLVPRPASPPPLLLASDSGLAQPSLPFVTSVVLRYSVPHPQHTRTSCLKLRPSLDLPWSSHNPRQLATGPTPLSHTAEAHTQLSKQVQTSIVT</sequence>
<dbReference type="InterPro" id="IPR001253">
    <property type="entry name" value="TIF_eIF-1A"/>
</dbReference>
<dbReference type="SMART" id="SM00652">
    <property type="entry name" value="eIF1a"/>
    <property type="match status" value="1"/>
</dbReference>
<dbReference type="AlphaFoldDB" id="A0AAV4JYH9"/>
<dbReference type="SUPFAM" id="SSF50249">
    <property type="entry name" value="Nucleic acid-binding proteins"/>
    <property type="match status" value="1"/>
</dbReference>
<keyword evidence="3" id="KW-0694">RNA-binding</keyword>
<organism evidence="8 9">
    <name type="scientific">Elysia marginata</name>
    <dbReference type="NCBI Taxonomy" id="1093978"/>
    <lineage>
        <taxon>Eukaryota</taxon>
        <taxon>Metazoa</taxon>
        <taxon>Spiralia</taxon>
        <taxon>Lophotrochozoa</taxon>
        <taxon>Mollusca</taxon>
        <taxon>Gastropoda</taxon>
        <taxon>Heterobranchia</taxon>
        <taxon>Euthyneura</taxon>
        <taxon>Panpulmonata</taxon>
        <taxon>Sacoglossa</taxon>
        <taxon>Placobranchoidea</taxon>
        <taxon>Plakobranchidae</taxon>
        <taxon>Elysia</taxon>
    </lineage>
</organism>
<dbReference type="Pfam" id="PF01176">
    <property type="entry name" value="eIF-1a"/>
    <property type="match status" value="1"/>
</dbReference>
<dbReference type="GO" id="GO:0003743">
    <property type="term" value="F:translation initiation factor activity"/>
    <property type="evidence" value="ECO:0007669"/>
    <property type="project" value="UniProtKB-UniRule"/>
</dbReference>
<comment type="caution">
    <text evidence="8">The sequence shown here is derived from an EMBL/GenBank/DDBJ whole genome shotgun (WGS) entry which is preliminary data.</text>
</comment>
<evidence type="ECO:0000256" key="1">
    <source>
        <dbReference type="ARBA" id="ARBA00007340"/>
    </source>
</evidence>
<dbReference type="GO" id="GO:0005634">
    <property type="term" value="C:nucleus"/>
    <property type="evidence" value="ECO:0007669"/>
    <property type="project" value="TreeGrafter"/>
</dbReference>
<proteinExistence type="inferred from homology"/>
<evidence type="ECO:0000256" key="5">
    <source>
        <dbReference type="PROSITE-ProRule" id="PRU00181"/>
    </source>
</evidence>
<feature type="domain" description="S1-like" evidence="7">
    <location>
        <begin position="14"/>
        <end position="89"/>
    </location>
</feature>
<dbReference type="PANTHER" id="PTHR21641:SF0">
    <property type="entry name" value="RNA-BINDING PROTEIN EIF1AD-RELATED"/>
    <property type="match status" value="1"/>
</dbReference>
<keyword evidence="5 8" id="KW-0396">Initiation factor</keyword>
<gene>
    <name evidence="8" type="ORF">ElyMa_007065200</name>
</gene>
<feature type="compositionally biased region" description="Basic and acidic residues" evidence="6">
    <location>
        <begin position="171"/>
        <end position="195"/>
    </location>
</feature>
<dbReference type="Proteomes" id="UP000762676">
    <property type="component" value="Unassembled WGS sequence"/>
</dbReference>
<dbReference type="Gene3D" id="2.40.50.140">
    <property type="entry name" value="Nucleic acid-binding proteins"/>
    <property type="match status" value="1"/>
</dbReference>
<accession>A0AAV4JYH9</accession>
<evidence type="ECO:0000256" key="6">
    <source>
        <dbReference type="SAM" id="MobiDB-lite"/>
    </source>
</evidence>
<protein>
    <recommendedName>
        <fullName evidence="2">Probable RNA-binding protein EIF1AD</fullName>
    </recommendedName>
    <alternativeName>
        <fullName evidence="4">Eukaryotic translation initiation factor 1A domain-containing protein</fullName>
    </alternativeName>
</protein>
<evidence type="ECO:0000256" key="4">
    <source>
        <dbReference type="ARBA" id="ARBA00031998"/>
    </source>
</evidence>
<name>A0AAV4JYH9_9GAST</name>
<feature type="region of interest" description="Disordered" evidence="6">
    <location>
        <begin position="294"/>
        <end position="328"/>
    </location>
</feature>
<feature type="region of interest" description="Disordered" evidence="6">
    <location>
        <begin position="113"/>
        <end position="135"/>
    </location>
</feature>
<feature type="compositionally biased region" description="Polar residues" evidence="6">
    <location>
        <begin position="306"/>
        <end position="328"/>
    </location>
</feature>
<keyword evidence="9" id="KW-1185">Reference proteome</keyword>